<evidence type="ECO:0000313" key="2">
    <source>
        <dbReference type="Proteomes" id="UP000006222"/>
    </source>
</evidence>
<proteinExistence type="predicted"/>
<evidence type="ECO:0000313" key="1">
    <source>
        <dbReference type="EMBL" id="EGF25647.1"/>
    </source>
</evidence>
<dbReference type="Proteomes" id="UP000006222">
    <property type="component" value="Unassembled WGS sequence"/>
</dbReference>
<reference evidence="1 2" key="1">
    <citation type="journal article" date="2013" name="Mar. Genomics">
        <title>Expression of sulfatases in Rhodopirellula baltica and the diversity of sulfatases in the genus Rhodopirellula.</title>
        <authorList>
            <person name="Wegner C.E."/>
            <person name="Richter-Heitmann T."/>
            <person name="Klindworth A."/>
            <person name="Klockow C."/>
            <person name="Richter M."/>
            <person name="Achstetter T."/>
            <person name="Glockner F.O."/>
            <person name="Harder J."/>
        </authorList>
    </citation>
    <scope>NUCLEOTIDE SEQUENCE [LARGE SCALE GENOMIC DNA]</scope>
    <source>
        <strain evidence="1 2">WH47</strain>
    </source>
</reference>
<accession>F2AXD4</accession>
<dbReference type="PATRIC" id="fig|991778.3.peg.4645"/>
<gene>
    <name evidence="1" type="ORF">RBWH47_01842</name>
</gene>
<sequence>MVWWVVTKNAVAIQRSGQFNWFWNIRVVGRRHSYEQLVVGV</sequence>
<dbReference type="AlphaFoldDB" id="F2AXD4"/>
<protein>
    <submittedName>
        <fullName evidence="1">Uncharacterized protein</fullName>
    </submittedName>
</protein>
<name>F2AXD4_RHOBT</name>
<organism evidence="1 2">
    <name type="scientific">Rhodopirellula baltica WH47</name>
    <dbReference type="NCBI Taxonomy" id="991778"/>
    <lineage>
        <taxon>Bacteria</taxon>
        <taxon>Pseudomonadati</taxon>
        <taxon>Planctomycetota</taxon>
        <taxon>Planctomycetia</taxon>
        <taxon>Pirellulales</taxon>
        <taxon>Pirellulaceae</taxon>
        <taxon>Rhodopirellula</taxon>
    </lineage>
</organism>
<dbReference type="EMBL" id="AFAR01000216">
    <property type="protein sequence ID" value="EGF25647.1"/>
    <property type="molecule type" value="Genomic_DNA"/>
</dbReference>
<comment type="caution">
    <text evidence="1">The sequence shown here is derived from an EMBL/GenBank/DDBJ whole genome shotgun (WGS) entry which is preliminary data.</text>
</comment>